<evidence type="ECO:0000313" key="2">
    <source>
        <dbReference type="EMBL" id="TFY69362.1"/>
    </source>
</evidence>
<dbReference type="Proteomes" id="UP000298390">
    <property type="component" value="Unassembled WGS sequence"/>
</dbReference>
<reference evidence="1 4" key="2">
    <citation type="journal article" date="2021" name="Environ. Microbiol.">
        <title>Gene family expansions and transcriptome signatures uncover fungal adaptations to wood decay.</title>
        <authorList>
            <person name="Hage H."/>
            <person name="Miyauchi S."/>
            <person name="Viragh M."/>
            <person name="Drula E."/>
            <person name="Min B."/>
            <person name="Chaduli D."/>
            <person name="Navarro D."/>
            <person name="Favel A."/>
            <person name="Norest M."/>
            <person name="Lesage-Meessen L."/>
            <person name="Balint B."/>
            <person name="Merenyi Z."/>
            <person name="de Eugenio L."/>
            <person name="Morin E."/>
            <person name="Martinez A.T."/>
            <person name="Baldrian P."/>
            <person name="Stursova M."/>
            <person name="Martinez M.J."/>
            <person name="Novotny C."/>
            <person name="Magnuson J.K."/>
            <person name="Spatafora J.W."/>
            <person name="Maurice S."/>
            <person name="Pangilinan J."/>
            <person name="Andreopoulos W."/>
            <person name="LaButti K."/>
            <person name="Hundley H."/>
            <person name="Na H."/>
            <person name="Kuo A."/>
            <person name="Barry K."/>
            <person name="Lipzen A."/>
            <person name="Henrissat B."/>
            <person name="Riley R."/>
            <person name="Ahrendt S."/>
            <person name="Nagy L.G."/>
            <person name="Grigoriev I.V."/>
            <person name="Martin F."/>
            <person name="Rosso M.N."/>
        </authorList>
    </citation>
    <scope>NUCLEOTIDE SEQUENCE [LARGE SCALE GENOMIC DNA]</scope>
    <source>
        <strain evidence="1 4">CIRM-BRFM 1785</strain>
    </source>
</reference>
<dbReference type="OrthoDB" id="5367135at2759"/>
<dbReference type="GeneID" id="72008953"/>
<dbReference type="RefSeq" id="XP_047772430.1">
    <property type="nucleotide sequence ID" value="XM_047928221.1"/>
</dbReference>
<protein>
    <recommendedName>
        <fullName evidence="5">Serine protease</fullName>
    </recommendedName>
</protein>
<comment type="caution">
    <text evidence="2">The sequence shown here is derived from an EMBL/GenBank/DDBJ whole genome shotgun (WGS) entry which is preliminary data.</text>
</comment>
<dbReference type="InterPro" id="IPR009003">
    <property type="entry name" value="Peptidase_S1_PA"/>
</dbReference>
<keyword evidence="4" id="KW-1185">Reference proteome</keyword>
<dbReference type="SUPFAM" id="SSF50494">
    <property type="entry name" value="Trypsin-like serine proteases"/>
    <property type="match status" value="1"/>
</dbReference>
<sequence>MAPKVYIPEEIQHPSWNGQLPDTIQADGLQFADLDVGSWTVKLEFRIGGQLATGSGFHINVPDCSKAIILTAGHNLLAVDGTRSTELAVLEPGEGPSGPAKYIVPDDDIHISKAFTGEHGKPAVDWGVILYPRDRFKGSMKDRGGFGYSLRLGHAQHVKGTLYVSGYQGVTMPGHPITSSGPLVAAYTDWLEYRPKTEQGISGSVVWTEYKGHPTVIAIHNSSPDPTKRKTGGSRGTRLTAALLSEVFRFANVGQWNVRLRAHGTPKQVKLLPKRGLFLCFPEGFPFARVRLGPGTAVNLLPAEVTKNTKQYAIEVQGKWALFNVQKQQVTLSADVREESLFTVMDKSAKNSKETAVEIVIEGKEKRMQVRVRGEKLKGLEDDCDDEDAESSEVSMVPYPSKETFVRFALEPASAEA</sequence>
<dbReference type="Gene3D" id="2.40.10.10">
    <property type="entry name" value="Trypsin-like serine proteases"/>
    <property type="match status" value="2"/>
</dbReference>
<dbReference type="EMBL" id="SEKV01000011">
    <property type="protein sequence ID" value="TFY69362.1"/>
    <property type="molecule type" value="Genomic_DNA"/>
</dbReference>
<proteinExistence type="predicted"/>
<accession>A0A4Y9Z459</accession>
<dbReference type="EMBL" id="JADCUA010000047">
    <property type="protein sequence ID" value="KAH9828789.1"/>
    <property type="molecule type" value="Genomic_DNA"/>
</dbReference>
<reference evidence="2 3" key="1">
    <citation type="submission" date="2019-01" db="EMBL/GenBank/DDBJ databases">
        <title>Genome sequencing of the rare red list fungi Fomitopsis rosea.</title>
        <authorList>
            <person name="Buettner E."/>
            <person name="Kellner H."/>
        </authorList>
    </citation>
    <scope>NUCLEOTIDE SEQUENCE [LARGE SCALE GENOMIC DNA]</scope>
    <source>
        <strain evidence="2 3">DSM 105464</strain>
    </source>
</reference>
<gene>
    <name evidence="1" type="ORF">C8Q71DRAFT_863729</name>
    <name evidence="2" type="ORF">EVJ58_g462</name>
</gene>
<evidence type="ECO:0000313" key="1">
    <source>
        <dbReference type="EMBL" id="KAH9828789.1"/>
    </source>
</evidence>
<name>A0A4Y9Z459_9APHY</name>
<evidence type="ECO:0000313" key="3">
    <source>
        <dbReference type="Proteomes" id="UP000298390"/>
    </source>
</evidence>
<evidence type="ECO:0008006" key="5">
    <source>
        <dbReference type="Google" id="ProtNLM"/>
    </source>
</evidence>
<organism evidence="2 3">
    <name type="scientific">Rhodofomes roseus</name>
    <dbReference type="NCBI Taxonomy" id="34475"/>
    <lineage>
        <taxon>Eukaryota</taxon>
        <taxon>Fungi</taxon>
        <taxon>Dikarya</taxon>
        <taxon>Basidiomycota</taxon>
        <taxon>Agaricomycotina</taxon>
        <taxon>Agaricomycetes</taxon>
        <taxon>Polyporales</taxon>
        <taxon>Rhodofomes</taxon>
    </lineage>
</organism>
<evidence type="ECO:0000313" key="4">
    <source>
        <dbReference type="Proteomes" id="UP000814176"/>
    </source>
</evidence>
<dbReference type="AlphaFoldDB" id="A0A4Y9Z459"/>
<dbReference type="InterPro" id="IPR043504">
    <property type="entry name" value="Peptidase_S1_PA_chymotrypsin"/>
</dbReference>
<dbReference type="Proteomes" id="UP000814176">
    <property type="component" value="Unassembled WGS sequence"/>
</dbReference>
<dbReference type="STRING" id="34475.A0A4Y9Z459"/>